<evidence type="ECO:0000313" key="2">
    <source>
        <dbReference type="Proteomes" id="UP000294847"/>
    </source>
</evidence>
<dbReference type="AlphaFoldDB" id="A0A4P7N878"/>
<reference evidence="1 2" key="1">
    <citation type="journal article" date="2019" name="Mol. Biol. Evol.">
        <title>Blast fungal genomes show frequent chromosomal changes, gene gains and losses, and effector gene turnover.</title>
        <authorList>
            <person name="Gomez Luciano L.B."/>
            <person name="Jason Tsai I."/>
            <person name="Chuma I."/>
            <person name="Tosa Y."/>
            <person name="Chen Y.H."/>
            <person name="Li J.Y."/>
            <person name="Li M.Y."/>
            <person name="Jade Lu M.Y."/>
            <person name="Nakayashiki H."/>
            <person name="Li W.H."/>
        </authorList>
    </citation>
    <scope>NUCLEOTIDE SEQUENCE [LARGE SCALE GENOMIC DNA]</scope>
    <source>
        <strain evidence="1">MZ5-1-6</strain>
    </source>
</reference>
<gene>
    <name evidence="1" type="ORF">PoMZ_03641</name>
</gene>
<proteinExistence type="predicted"/>
<organism evidence="1 2">
    <name type="scientific">Pyricularia oryzae</name>
    <name type="common">Rice blast fungus</name>
    <name type="synonym">Magnaporthe oryzae</name>
    <dbReference type="NCBI Taxonomy" id="318829"/>
    <lineage>
        <taxon>Eukaryota</taxon>
        <taxon>Fungi</taxon>
        <taxon>Dikarya</taxon>
        <taxon>Ascomycota</taxon>
        <taxon>Pezizomycotina</taxon>
        <taxon>Sordariomycetes</taxon>
        <taxon>Sordariomycetidae</taxon>
        <taxon>Magnaporthales</taxon>
        <taxon>Pyriculariaceae</taxon>
        <taxon>Pyricularia</taxon>
    </lineage>
</organism>
<name>A0A4P7N878_PYROR</name>
<protein>
    <submittedName>
        <fullName evidence="1">Uncharacterized protein</fullName>
    </submittedName>
</protein>
<accession>A0A4P7N878</accession>
<evidence type="ECO:0000313" key="1">
    <source>
        <dbReference type="EMBL" id="QBZ58683.1"/>
    </source>
</evidence>
<dbReference type="Proteomes" id="UP000294847">
    <property type="component" value="Chromosome 3"/>
</dbReference>
<sequence length="107" mass="12063">MAETDENGSLDWKILSATTTPRKFAASSGHRFSPLTIPQDGLLKSQSTYGFHEIHEILAKIMLNFSEHGGPVLDEHRKDGSEARDDFPDLYIPICDFWTDGRQATKR</sequence>
<dbReference type="EMBL" id="CP034206">
    <property type="protein sequence ID" value="QBZ58683.1"/>
    <property type="molecule type" value="Genomic_DNA"/>
</dbReference>